<evidence type="ECO:0000256" key="1">
    <source>
        <dbReference type="SAM" id="MobiDB-lite"/>
    </source>
</evidence>
<organism evidence="2 3">
    <name type="scientific">Streptomyces zhihengii</name>
    <dbReference type="NCBI Taxonomy" id="1818004"/>
    <lineage>
        <taxon>Bacteria</taxon>
        <taxon>Bacillati</taxon>
        <taxon>Actinomycetota</taxon>
        <taxon>Actinomycetes</taxon>
        <taxon>Kitasatosporales</taxon>
        <taxon>Streptomycetaceae</taxon>
        <taxon>Streptomyces</taxon>
    </lineage>
</organism>
<dbReference type="EMBL" id="JAFEJA010000002">
    <property type="protein sequence ID" value="MBM9624132.1"/>
    <property type="molecule type" value="Genomic_DNA"/>
</dbReference>
<sequence>MVKNDDPVREPAVDQPVGDEQCRPAVGQSAKSRQDAMLGTGVERCRRGRPAAT</sequence>
<reference evidence="2 3" key="1">
    <citation type="journal article" date="2016" name="Arch. Microbiol.">
        <title>Streptomyces zhihengii sp. nov., isolated from rhizospheric soil of Psammosilene tunicoides.</title>
        <authorList>
            <person name="Huang M.J."/>
            <person name="Fei J.J."/>
            <person name="Salam N."/>
            <person name="Kim C.J."/>
            <person name="Hozzein W.N."/>
            <person name="Xiao M."/>
            <person name="Huang H.Q."/>
            <person name="Li W.J."/>
        </authorList>
    </citation>
    <scope>NUCLEOTIDE SEQUENCE [LARGE SCALE GENOMIC DNA]</scope>
    <source>
        <strain evidence="2 3">YIM T102</strain>
    </source>
</reference>
<evidence type="ECO:0000313" key="3">
    <source>
        <dbReference type="Proteomes" id="UP000664109"/>
    </source>
</evidence>
<comment type="caution">
    <text evidence="2">The sequence shown here is derived from an EMBL/GenBank/DDBJ whole genome shotgun (WGS) entry which is preliminary data.</text>
</comment>
<protein>
    <submittedName>
        <fullName evidence="2">Uncharacterized protein</fullName>
    </submittedName>
</protein>
<name>A0ABS2V4L3_9ACTN</name>
<dbReference type="RefSeq" id="WP_205378172.1">
    <property type="nucleotide sequence ID" value="NZ_JAFEJA010000002.1"/>
</dbReference>
<dbReference type="Proteomes" id="UP000664109">
    <property type="component" value="Unassembled WGS sequence"/>
</dbReference>
<accession>A0ABS2V4L3</accession>
<feature type="region of interest" description="Disordered" evidence="1">
    <location>
        <begin position="1"/>
        <end position="53"/>
    </location>
</feature>
<keyword evidence="3" id="KW-1185">Reference proteome</keyword>
<feature type="compositionally biased region" description="Basic and acidic residues" evidence="1">
    <location>
        <begin position="1"/>
        <end position="12"/>
    </location>
</feature>
<proteinExistence type="predicted"/>
<evidence type="ECO:0000313" key="2">
    <source>
        <dbReference type="EMBL" id="MBM9624132.1"/>
    </source>
</evidence>
<gene>
    <name evidence="2" type="ORF">JE024_36800</name>
</gene>